<evidence type="ECO:0000313" key="3">
    <source>
        <dbReference type="EMBL" id="KAI1697890.1"/>
    </source>
</evidence>
<keyword evidence="2" id="KW-0732">Signal</keyword>
<dbReference type="AlphaFoldDB" id="A0AAD4MPX7"/>
<dbReference type="Proteomes" id="UP001201812">
    <property type="component" value="Unassembled WGS sequence"/>
</dbReference>
<feature type="signal peptide" evidence="2">
    <location>
        <begin position="1"/>
        <end position="24"/>
    </location>
</feature>
<keyword evidence="4" id="KW-1185">Reference proteome</keyword>
<sequence>MNIISRRSFVILVIIVLLIEAIVAGKEKKEKKEKKPKEEKKKSKKDGKKDQPAGNGHTNTGHRYEPRDDYNRDDVYYSDGKKHSS</sequence>
<feature type="region of interest" description="Disordered" evidence="1">
    <location>
        <begin position="27"/>
        <end position="85"/>
    </location>
</feature>
<reference evidence="3" key="1">
    <citation type="submission" date="2022-01" db="EMBL/GenBank/DDBJ databases">
        <title>Genome Sequence Resource for Two Populations of Ditylenchus destructor, the Migratory Endoparasitic Phytonematode.</title>
        <authorList>
            <person name="Zhang H."/>
            <person name="Lin R."/>
            <person name="Xie B."/>
        </authorList>
    </citation>
    <scope>NUCLEOTIDE SEQUENCE</scope>
    <source>
        <strain evidence="3">BazhouSP</strain>
    </source>
</reference>
<name>A0AAD4MPX7_9BILA</name>
<organism evidence="3 4">
    <name type="scientific">Ditylenchus destructor</name>
    <dbReference type="NCBI Taxonomy" id="166010"/>
    <lineage>
        <taxon>Eukaryota</taxon>
        <taxon>Metazoa</taxon>
        <taxon>Ecdysozoa</taxon>
        <taxon>Nematoda</taxon>
        <taxon>Chromadorea</taxon>
        <taxon>Rhabditida</taxon>
        <taxon>Tylenchina</taxon>
        <taxon>Tylenchomorpha</taxon>
        <taxon>Sphaerularioidea</taxon>
        <taxon>Anguinidae</taxon>
        <taxon>Anguininae</taxon>
        <taxon>Ditylenchus</taxon>
    </lineage>
</organism>
<feature type="compositionally biased region" description="Basic and acidic residues" evidence="1">
    <location>
        <begin position="62"/>
        <end position="85"/>
    </location>
</feature>
<evidence type="ECO:0000313" key="4">
    <source>
        <dbReference type="Proteomes" id="UP001201812"/>
    </source>
</evidence>
<evidence type="ECO:0000256" key="1">
    <source>
        <dbReference type="SAM" id="MobiDB-lite"/>
    </source>
</evidence>
<comment type="caution">
    <text evidence="3">The sequence shown here is derived from an EMBL/GenBank/DDBJ whole genome shotgun (WGS) entry which is preliminary data.</text>
</comment>
<evidence type="ECO:0000256" key="2">
    <source>
        <dbReference type="SAM" id="SignalP"/>
    </source>
</evidence>
<proteinExistence type="predicted"/>
<protein>
    <submittedName>
        <fullName evidence="3">Uncharacterized protein</fullName>
    </submittedName>
</protein>
<feature type="compositionally biased region" description="Basic and acidic residues" evidence="1">
    <location>
        <begin position="27"/>
        <end position="51"/>
    </location>
</feature>
<dbReference type="EMBL" id="JAKKPZ010000245">
    <property type="protein sequence ID" value="KAI1697890.1"/>
    <property type="molecule type" value="Genomic_DNA"/>
</dbReference>
<feature type="chain" id="PRO_5041929827" evidence="2">
    <location>
        <begin position="25"/>
        <end position="85"/>
    </location>
</feature>
<gene>
    <name evidence="3" type="ORF">DdX_18227</name>
</gene>
<accession>A0AAD4MPX7</accession>